<keyword evidence="1" id="KW-0677">Repeat</keyword>
<evidence type="ECO:0000256" key="2">
    <source>
        <dbReference type="SAM" id="Coils"/>
    </source>
</evidence>
<accession>A0AAN8WSU3</accession>
<dbReference type="Gene3D" id="1.20.58.60">
    <property type="match status" value="4"/>
</dbReference>
<dbReference type="EMBL" id="JAXCGZ010017428">
    <property type="protein sequence ID" value="KAK7068113.1"/>
    <property type="molecule type" value="Genomic_DNA"/>
</dbReference>
<sequence length="1021" mass="116819">MQKQVEVYRNQEKTEAAVRLEDQVTHLQKKYEEIEMKLRLCQKPSDFDERLSRMSLQLEGLSKKADMVPVVSGNPDEIQEQLEQCMSVYQILSEIKAEVENVIATGRKIVKDGQSSDPDDLTSQLDQLKALYNQLGGSVTEHRTTLERTLRHSRKIEKDGGHLEEWLTATECELDQREATVPTKSIQAEVHFAQHALDDLGRKKPLLSGLHESYAALSSMCDDSTSLHPVKEQIDDIALTWERVSTRLANRHKNMQSEQVSKEAEMEKFIVGLGEIKGWLESTEHQLANLNSLEESDRNKLMKSVGTEVQNYKSHIENIRDTAVDLINHGTLFQARVQPELVNINHRWENIHKTVQKQEASPFLGHSRKVNTTETLFTIRSYGQDDSQEVIKYPKDEVDVYLQEVSKLADKITLLKNNTQTVPSYQDAQEKAESLEQELASLEPDVATVISRGDTLTLTTHMTDVPRANTIRIAVNDLRNHWSALKTEIEDVKTETQQVSQEINSASKKADEIVNWINDVSKRLHLVNNDENQLEMFEKEMANKKEELDKLNASGLLLKKYKYQNIQPVLTLLNTRWTEINMQFRQYRKVSLEKKTIVSSLKMETEPEPNLVPDFVASVNRLREGISAISRQLSANKLAGNPYDYLKTQEDELKVIKGGLETLKPRVDGLEEERNATIKNISPTQSEQVRRVMDKLREEWAQVNRGYTERHARWLQCSENWRTLQKTVDDFSSWLNTIEERVQSTANQPLPDAKITQKELEKQVTLKHRPSQTLQTMCKEITEGINPEDGKKLQERVDSLMKRWRSLLLDLAARRERIAGDEGSKDSSCVEYDALVTWVDQAQALMDAPVNVTDEASLSAHTTMVQNHLLEITTKQNLLKKLKESKPKAVTPAQISILETNMNKVVKTLPDYKNMMDTKLGVIKTLVTDVEDLYKWTEEMRVKTALHNLTDEEIKMMKLTLQEKEVLYENLDSTYWVLAQDAEGKGLTVAVGLKAILGMAHQITVNLIFCLHVFRLPVCQS</sequence>
<evidence type="ECO:0000256" key="1">
    <source>
        <dbReference type="ARBA" id="ARBA00022737"/>
    </source>
</evidence>
<dbReference type="InterPro" id="IPR002017">
    <property type="entry name" value="Spectrin_repeat"/>
</dbReference>
<dbReference type="InterPro" id="IPR018159">
    <property type="entry name" value="Spectrin/alpha-actinin"/>
</dbReference>
<proteinExistence type="predicted"/>
<dbReference type="SUPFAM" id="SSF46966">
    <property type="entry name" value="Spectrin repeat"/>
    <property type="match status" value="4"/>
</dbReference>
<evidence type="ECO:0000313" key="3">
    <source>
        <dbReference type="EMBL" id="KAK7068113.1"/>
    </source>
</evidence>
<keyword evidence="4" id="KW-1185">Reference proteome</keyword>
<feature type="coiled-coil region" evidence="2">
    <location>
        <begin position="489"/>
        <end position="554"/>
    </location>
</feature>
<dbReference type="AlphaFoldDB" id="A0AAN8WSU3"/>
<evidence type="ECO:0000313" key="4">
    <source>
        <dbReference type="Proteomes" id="UP001381693"/>
    </source>
</evidence>
<comment type="caution">
    <text evidence="3">The sequence shown here is derived from an EMBL/GenBank/DDBJ whole genome shotgun (WGS) entry which is preliminary data.</text>
</comment>
<evidence type="ECO:0008006" key="5">
    <source>
        <dbReference type="Google" id="ProtNLM"/>
    </source>
</evidence>
<protein>
    <recommendedName>
        <fullName evidence="5">Dystrophin</fullName>
    </recommendedName>
</protein>
<name>A0AAN8WSU3_HALRR</name>
<organism evidence="3 4">
    <name type="scientific">Halocaridina rubra</name>
    <name type="common">Hawaiian red shrimp</name>
    <dbReference type="NCBI Taxonomy" id="373956"/>
    <lineage>
        <taxon>Eukaryota</taxon>
        <taxon>Metazoa</taxon>
        <taxon>Ecdysozoa</taxon>
        <taxon>Arthropoda</taxon>
        <taxon>Crustacea</taxon>
        <taxon>Multicrustacea</taxon>
        <taxon>Malacostraca</taxon>
        <taxon>Eumalacostraca</taxon>
        <taxon>Eucarida</taxon>
        <taxon>Decapoda</taxon>
        <taxon>Pleocyemata</taxon>
        <taxon>Caridea</taxon>
        <taxon>Atyoidea</taxon>
        <taxon>Atyidae</taxon>
        <taxon>Halocaridina</taxon>
    </lineage>
</organism>
<dbReference type="SMART" id="SM00150">
    <property type="entry name" value="SPEC"/>
    <property type="match status" value="6"/>
</dbReference>
<keyword evidence="2" id="KW-0175">Coiled coil</keyword>
<dbReference type="Pfam" id="PF00435">
    <property type="entry name" value="Spectrin"/>
    <property type="match status" value="1"/>
</dbReference>
<dbReference type="PANTHER" id="PTHR11915">
    <property type="entry name" value="SPECTRIN/FILAMIN RELATED CYTOSKELETAL PROTEIN"/>
    <property type="match status" value="1"/>
</dbReference>
<feature type="coiled-coil region" evidence="2">
    <location>
        <begin position="10"/>
        <end position="37"/>
    </location>
</feature>
<reference evidence="3 4" key="1">
    <citation type="submission" date="2023-11" db="EMBL/GenBank/DDBJ databases">
        <title>Halocaridina rubra genome assembly.</title>
        <authorList>
            <person name="Smith C."/>
        </authorList>
    </citation>
    <scope>NUCLEOTIDE SEQUENCE [LARGE SCALE GENOMIC DNA]</scope>
    <source>
        <strain evidence="3">EP-1</strain>
        <tissue evidence="3">Whole</tissue>
    </source>
</reference>
<gene>
    <name evidence="3" type="ORF">SK128_001327</name>
</gene>
<dbReference type="Proteomes" id="UP001381693">
    <property type="component" value="Unassembled WGS sequence"/>
</dbReference>